<dbReference type="FunFam" id="2.70.98.10:FF:000001">
    <property type="entry name" value="Glucans biosynthesis protein G"/>
    <property type="match status" value="1"/>
</dbReference>
<comment type="subcellular location">
    <subcellularLocation>
        <location evidence="1">Periplasm</location>
    </subcellularLocation>
</comment>
<dbReference type="SUPFAM" id="SSF81296">
    <property type="entry name" value="E set domains"/>
    <property type="match status" value="1"/>
</dbReference>
<dbReference type="PANTHER" id="PTHR30504:SF3">
    <property type="entry name" value="GLUCANS BIOSYNTHESIS PROTEIN D"/>
    <property type="match status" value="1"/>
</dbReference>
<dbReference type="InterPro" id="IPR014438">
    <property type="entry name" value="Glucan_biosyn_MdoG/MdoD"/>
</dbReference>
<dbReference type="PROSITE" id="PS51318">
    <property type="entry name" value="TAT"/>
    <property type="match status" value="1"/>
</dbReference>
<name>A0A844WBE5_9RHOB</name>
<accession>A0A844WBE5</accession>
<dbReference type="Gene3D" id="2.70.98.10">
    <property type="match status" value="1"/>
</dbReference>
<keyword evidence="4" id="KW-0732">Signal</keyword>
<dbReference type="GO" id="GO:0030246">
    <property type="term" value="F:carbohydrate binding"/>
    <property type="evidence" value="ECO:0007669"/>
    <property type="project" value="InterPro"/>
</dbReference>
<dbReference type="Gene3D" id="2.60.40.10">
    <property type="entry name" value="Immunoglobulins"/>
    <property type="match status" value="1"/>
</dbReference>
<dbReference type="EMBL" id="WNXQ01000001">
    <property type="protein sequence ID" value="MWB76590.1"/>
    <property type="molecule type" value="Genomic_DNA"/>
</dbReference>
<evidence type="ECO:0000256" key="5">
    <source>
        <dbReference type="ARBA" id="ARBA00022764"/>
    </source>
</evidence>
<dbReference type="InterPro" id="IPR014718">
    <property type="entry name" value="GH-type_carb-bd"/>
</dbReference>
<dbReference type="InterPro" id="IPR007444">
    <property type="entry name" value="Glucan_biosyn_MdoG_C"/>
</dbReference>
<dbReference type="GO" id="GO:0003824">
    <property type="term" value="F:catalytic activity"/>
    <property type="evidence" value="ECO:0007669"/>
    <property type="project" value="InterPro"/>
</dbReference>
<evidence type="ECO:0000256" key="1">
    <source>
        <dbReference type="ARBA" id="ARBA00004418"/>
    </source>
</evidence>
<proteinExistence type="inferred from homology"/>
<dbReference type="GO" id="GO:0030288">
    <property type="term" value="C:outer membrane-bounded periplasmic space"/>
    <property type="evidence" value="ECO:0007669"/>
    <property type="project" value="TreeGrafter"/>
</dbReference>
<dbReference type="Proteomes" id="UP000443843">
    <property type="component" value="Unassembled WGS sequence"/>
</dbReference>
<evidence type="ECO:0000313" key="7">
    <source>
        <dbReference type="EMBL" id="MWB76590.1"/>
    </source>
</evidence>
<dbReference type="InterPro" id="IPR006311">
    <property type="entry name" value="TAT_signal"/>
</dbReference>
<dbReference type="PIRSF" id="PIRSF006281">
    <property type="entry name" value="MdoG"/>
    <property type="match status" value="1"/>
</dbReference>
<sequence>MNSVRPRAVGRRQALRLLSATTMLSTLGMTGLPLRAQSDAPAFSFDMLSEQMRQRSKAPQPAPEEVEGFLAGLDYDGYQRIRFRPEMARWRDVGGLFQVHAFHMGWLYKEPVRIYEVVDGAAREMTFTTADFEYHGPLKDQVPADTPMPGVAGFRLNTPLNSADRFDEVVAFLGASYFRALGRGNFYGLSARGLAVNTGLSGAEEFPRFSAFYLERPAPGATSVVLYAALDSKSVTGAFRFVVTPGQDTVMDVTARLYFRADIEQLGVAPLTSMYLFGENDPGEFDDYRPQVHDSEALILRSHTGEVFYRPLNNPPKLASSYLGSQSPRGFGLMQRDREFDNYLDAQAHYEKRPSLMVEPRGDWGRGSVRLVEIPSDLEGNDNIVAFWVPEAPVRAGETMEVSYRLHWGDLPPDAGEDIAHVLRTRTGEGGISGVSDKADRRKFVVDFAGGLLGELSADAKVSPSITVSRGEVAEAVLSKIAGTKVWRLVAEISAPAGSIVEIRAGVSGYGRNLTESWLYQWIKE</sequence>
<comment type="caution">
    <text evidence="7">The sequence shown here is derived from an EMBL/GenBank/DDBJ whole genome shotgun (WGS) entry which is preliminary data.</text>
</comment>
<evidence type="ECO:0000256" key="4">
    <source>
        <dbReference type="ARBA" id="ARBA00022729"/>
    </source>
</evidence>
<protein>
    <submittedName>
        <fullName evidence="7">Glucan biosynthesis protein D</fullName>
    </submittedName>
</protein>
<feature type="domain" description="Glucan biosynthesis periplasmic MdoG C-terminal" evidence="6">
    <location>
        <begin position="43"/>
        <end position="522"/>
    </location>
</feature>
<dbReference type="SUPFAM" id="SSF74650">
    <property type="entry name" value="Galactose mutarotase-like"/>
    <property type="match status" value="1"/>
</dbReference>
<evidence type="ECO:0000256" key="2">
    <source>
        <dbReference type="ARBA" id="ARBA00005001"/>
    </source>
</evidence>
<evidence type="ECO:0000256" key="3">
    <source>
        <dbReference type="ARBA" id="ARBA00009284"/>
    </source>
</evidence>
<evidence type="ECO:0000259" key="6">
    <source>
        <dbReference type="Pfam" id="PF04349"/>
    </source>
</evidence>
<dbReference type="InterPro" id="IPR014756">
    <property type="entry name" value="Ig_E-set"/>
</dbReference>
<dbReference type="AlphaFoldDB" id="A0A844WBE5"/>
<dbReference type="Pfam" id="PF04349">
    <property type="entry name" value="MdoG"/>
    <property type="match status" value="1"/>
</dbReference>
<gene>
    <name evidence="7" type="ORF">GLS40_00975</name>
</gene>
<dbReference type="GO" id="GO:0051274">
    <property type="term" value="P:beta-glucan biosynthetic process"/>
    <property type="evidence" value="ECO:0007669"/>
    <property type="project" value="TreeGrafter"/>
</dbReference>
<dbReference type="InterPro" id="IPR013783">
    <property type="entry name" value="Ig-like_fold"/>
</dbReference>
<comment type="similarity">
    <text evidence="3">Belongs to the OpgD/OpgG family.</text>
</comment>
<dbReference type="InterPro" id="IPR011013">
    <property type="entry name" value="Gal_mutarotase_sf_dom"/>
</dbReference>
<dbReference type="PANTHER" id="PTHR30504">
    <property type="entry name" value="GLUCANS BIOSYNTHESIS PROTEIN"/>
    <property type="match status" value="1"/>
</dbReference>
<comment type="pathway">
    <text evidence="2">Glycan metabolism; osmoregulated periplasmic glucan (OPG) biosynthesis.</text>
</comment>
<dbReference type="UniPathway" id="UPA00637"/>
<dbReference type="RefSeq" id="WP_160380733.1">
    <property type="nucleotide sequence ID" value="NZ_WNXQ01000001.1"/>
</dbReference>
<organism evidence="7 8">
    <name type="scientific">Pseudooceanicola pacificus</name>
    <dbReference type="NCBI Taxonomy" id="2676438"/>
    <lineage>
        <taxon>Bacteria</taxon>
        <taxon>Pseudomonadati</taxon>
        <taxon>Pseudomonadota</taxon>
        <taxon>Alphaproteobacteria</taxon>
        <taxon>Rhodobacterales</taxon>
        <taxon>Paracoccaceae</taxon>
        <taxon>Pseudooceanicola</taxon>
    </lineage>
</organism>
<reference evidence="7 8" key="1">
    <citation type="submission" date="2019-11" db="EMBL/GenBank/DDBJ databases">
        <title>Pseudooceanicola pacifica sp. nov., isolated from deep-sea sediment of the Pacific Ocean.</title>
        <authorList>
            <person name="Lyu L."/>
        </authorList>
    </citation>
    <scope>NUCLEOTIDE SEQUENCE [LARGE SCALE GENOMIC DNA]</scope>
    <source>
        <strain evidence="7 8">216_PA32_1</strain>
    </source>
</reference>
<evidence type="ECO:0000313" key="8">
    <source>
        <dbReference type="Proteomes" id="UP000443843"/>
    </source>
</evidence>
<keyword evidence="5" id="KW-0574">Periplasm</keyword>
<keyword evidence="8" id="KW-1185">Reference proteome</keyword>